<evidence type="ECO:0000313" key="10">
    <source>
        <dbReference type="Proteomes" id="UP000245369"/>
    </source>
</evidence>
<dbReference type="InterPro" id="IPR003494">
    <property type="entry name" value="SHS2_FtsA"/>
</dbReference>
<dbReference type="CDD" id="cd24048">
    <property type="entry name" value="ASKHA_NBD_FtsA"/>
    <property type="match status" value="1"/>
</dbReference>
<evidence type="ECO:0000256" key="2">
    <source>
        <dbReference type="ARBA" id="ARBA00022618"/>
    </source>
</evidence>
<dbReference type="Pfam" id="PF11983">
    <property type="entry name" value="FtsA_C"/>
    <property type="match status" value="1"/>
</dbReference>
<gene>
    <name evidence="5 9" type="primary">ftsA</name>
    <name evidence="9" type="ORF">DK182_08190</name>
</gene>
<dbReference type="Gene3D" id="3.30.1490.110">
    <property type="match status" value="1"/>
</dbReference>
<keyword evidence="2 5" id="KW-0132">Cell division</keyword>
<dbReference type="Pfam" id="PF02491">
    <property type="entry name" value="SHS2_FTSA"/>
    <property type="match status" value="1"/>
</dbReference>
<keyword evidence="4 5" id="KW-0131">Cell cycle</keyword>
<name>A0ABN5LNF7_9STRE</name>
<dbReference type="PIRSF" id="PIRSF003101">
    <property type="entry name" value="FtsA"/>
    <property type="match status" value="1"/>
</dbReference>
<feature type="compositionally biased region" description="Low complexity" evidence="7">
    <location>
        <begin position="401"/>
        <end position="424"/>
    </location>
</feature>
<comment type="similarity">
    <text evidence="5 6">Belongs to the FtsA/MreB family.</text>
</comment>
<evidence type="ECO:0000313" key="9">
    <source>
        <dbReference type="EMBL" id="AWN21325.1"/>
    </source>
</evidence>
<dbReference type="EMBL" id="CP029490">
    <property type="protein sequence ID" value="AWN21325.1"/>
    <property type="molecule type" value="Genomic_DNA"/>
</dbReference>
<dbReference type="GO" id="GO:0051301">
    <property type="term" value="P:cell division"/>
    <property type="evidence" value="ECO:0007669"/>
    <property type="project" value="UniProtKB-KW"/>
</dbReference>
<dbReference type="Pfam" id="PF14450">
    <property type="entry name" value="FtsA"/>
    <property type="match status" value="1"/>
</dbReference>
<dbReference type="SUPFAM" id="SSF53067">
    <property type="entry name" value="Actin-like ATPase domain"/>
    <property type="match status" value="2"/>
</dbReference>
<proteinExistence type="inferred from homology"/>
<organism evidence="9 10">
    <name type="scientific">Streptococcus sobrinus</name>
    <dbReference type="NCBI Taxonomy" id="1310"/>
    <lineage>
        <taxon>Bacteria</taxon>
        <taxon>Bacillati</taxon>
        <taxon>Bacillota</taxon>
        <taxon>Bacilli</taxon>
        <taxon>Lactobacillales</taxon>
        <taxon>Streptococcaceae</taxon>
        <taxon>Streptococcus</taxon>
    </lineage>
</organism>
<comment type="subcellular location">
    <subcellularLocation>
        <location evidence="5">Cell membrane</location>
        <topology evidence="5">Peripheral membrane protein</topology>
        <orientation evidence="5">Cytoplasmic side</orientation>
    </subcellularLocation>
    <text evidence="5">Localizes to the Z ring in an FtsZ-dependent manner. Targeted to the membrane through a conserved C-terminal amphipathic helix.</text>
</comment>
<dbReference type="InterPro" id="IPR050696">
    <property type="entry name" value="FtsA/MreB"/>
</dbReference>
<dbReference type="Gene3D" id="3.30.420.40">
    <property type="match status" value="2"/>
</dbReference>
<reference evidence="9 10" key="1">
    <citation type="submission" date="2018-05" db="EMBL/GenBank/DDBJ databases">
        <title>Complete genome sequences of Streptococcus sobrinus.</title>
        <authorList>
            <person name="Sales M."/>
            <person name="Jensen P.A."/>
        </authorList>
    </citation>
    <scope>NUCLEOTIDE SEQUENCE [LARGE SCALE GENOMIC DNA]</scope>
    <source>
        <strain evidence="9 10">SL1</strain>
    </source>
</reference>
<dbReference type="GeneID" id="93924485"/>
<evidence type="ECO:0000256" key="4">
    <source>
        <dbReference type="ARBA" id="ARBA00023306"/>
    </source>
</evidence>
<evidence type="ECO:0000256" key="3">
    <source>
        <dbReference type="ARBA" id="ARBA00023136"/>
    </source>
</evidence>
<accession>A0ABN5LNF7</accession>
<comment type="function">
    <text evidence="5 6">Cell division protein that is involved in the assembly of the Z ring. May serve as a membrane anchor for the Z ring.</text>
</comment>
<dbReference type="PANTHER" id="PTHR32432:SF4">
    <property type="entry name" value="CELL DIVISION PROTEIN FTSA"/>
    <property type="match status" value="1"/>
</dbReference>
<protein>
    <recommendedName>
        <fullName evidence="5 6">Cell division protein FtsA</fullName>
    </recommendedName>
</protein>
<dbReference type="SMART" id="SM00842">
    <property type="entry name" value="FtsA"/>
    <property type="match status" value="1"/>
</dbReference>
<feature type="region of interest" description="Disordered" evidence="7">
    <location>
        <begin position="401"/>
        <end position="461"/>
    </location>
</feature>
<sequence length="461" mass="49755">MARNGFFTGLDIGTSSIKVLVAEWVDGQMNVIGVSNVPSSGVKDGIIVDIEAAANAIKDGVDQAEEKAGISIDKVNVGLPANLLQIEPTQGMIPVITESKEIKDEDIERVVQSALTKSITPEREVISLVPEEFIVDGFQGIRDPRGMMGVRLEMRGLIYTGPSTILHNLRTTVERAGIQVETIIITPLSLAKSVLNEGEREFGATVIDMGGGQTTVASMRAQELQYTNIYPEGGEFVTKDISKVLQTSIQTAEALKFNFGTANLAEASDKETAQVECVGSDEPVDISERYLSEIITARVRHIFDRVKQDLERGRLLDLPGGIVLVGGAAMLPGVVELAQEIFGTQVKLYIPNQVGIRNPMFANVISLVEYVGIMSEVDIIAQGAVLGEEMLRRKPVVPVTPQVAPQPAQPAAPQVAPQQPQTPANNFSVPEPVQDGANQQESKPKTKMTDRVRGIFGSMFD</sequence>
<dbReference type="RefSeq" id="WP_019771046.1">
    <property type="nucleotide sequence ID" value="NZ_CP029490.1"/>
</dbReference>
<comment type="subunit">
    <text evidence="5">Self-interacts. Interacts with FtsZ.</text>
</comment>
<dbReference type="Proteomes" id="UP000245369">
    <property type="component" value="Chromosome"/>
</dbReference>
<dbReference type="InterPro" id="IPR043129">
    <property type="entry name" value="ATPase_NBD"/>
</dbReference>
<dbReference type="HAMAP" id="MF_02033">
    <property type="entry name" value="FtsA"/>
    <property type="match status" value="1"/>
</dbReference>
<keyword evidence="10" id="KW-1185">Reference proteome</keyword>
<evidence type="ECO:0000259" key="8">
    <source>
        <dbReference type="SMART" id="SM00842"/>
    </source>
</evidence>
<evidence type="ECO:0000256" key="1">
    <source>
        <dbReference type="ARBA" id="ARBA00022475"/>
    </source>
</evidence>
<dbReference type="InterPro" id="IPR021873">
    <property type="entry name" value="FtsA_C"/>
</dbReference>
<feature type="domain" description="SHS2" evidence="8">
    <location>
        <begin position="7"/>
        <end position="194"/>
    </location>
</feature>
<dbReference type="NCBIfam" id="TIGR01174">
    <property type="entry name" value="ftsA"/>
    <property type="match status" value="1"/>
</dbReference>
<evidence type="ECO:0000256" key="6">
    <source>
        <dbReference type="PIRNR" id="PIRNR003101"/>
    </source>
</evidence>
<dbReference type="PANTHER" id="PTHR32432">
    <property type="entry name" value="CELL DIVISION PROTEIN FTSA-RELATED"/>
    <property type="match status" value="1"/>
</dbReference>
<feature type="compositionally biased region" description="Basic and acidic residues" evidence="7">
    <location>
        <begin position="442"/>
        <end position="453"/>
    </location>
</feature>
<evidence type="ECO:0000256" key="5">
    <source>
        <dbReference type="HAMAP-Rule" id="MF_02033"/>
    </source>
</evidence>
<dbReference type="InterPro" id="IPR020823">
    <property type="entry name" value="Cell_div_FtsA"/>
</dbReference>
<keyword evidence="1 5" id="KW-1003">Cell membrane</keyword>
<evidence type="ECO:0000256" key="7">
    <source>
        <dbReference type="SAM" id="MobiDB-lite"/>
    </source>
</evidence>
<keyword evidence="3 5" id="KW-0472">Membrane</keyword>